<name>A0ACB8UXX9_9EURO</name>
<sequence>MAETISASQIPQHVSARLSYLTSRPGVQSTLILSRKDGSIIQVAGELAPRPTPNGPNLATPASDTEAISSVGLEPPQAPPQLEGEAATSQNVPYKPSQAETLAAHIFAFVSSGSALSRVLSNPSARDINKAPEYPKQTIPDNGQKGDSTEESQDSANNTDYDEDDEVKLLRLRTKSHEIIIYPDRNFLLCVVHDVSAGGGPGTTHR</sequence>
<reference evidence="1" key="1">
    <citation type="journal article" date="2022" name="bioRxiv">
        <title>Population genetic analysis of Ophidiomyces ophidiicola, the causative agent of snake fungal disease, indicates recent introductions to the USA.</title>
        <authorList>
            <person name="Ladner J.T."/>
            <person name="Palmer J.M."/>
            <person name="Ettinger C.L."/>
            <person name="Stajich J.E."/>
            <person name="Farrell T.M."/>
            <person name="Glorioso B.M."/>
            <person name="Lawson B."/>
            <person name="Price S.J."/>
            <person name="Stengle A.G."/>
            <person name="Grear D.A."/>
            <person name="Lorch J.M."/>
        </authorList>
    </citation>
    <scope>NUCLEOTIDE SEQUENCE</scope>
    <source>
        <strain evidence="1">NWHC 24266-5</strain>
    </source>
</reference>
<accession>A0ACB8UXX9</accession>
<protein>
    <submittedName>
        <fullName evidence="1">Uncharacterized protein</fullName>
    </submittedName>
</protein>
<comment type="caution">
    <text evidence="1">The sequence shown here is derived from an EMBL/GenBank/DDBJ whole genome shotgun (WGS) entry which is preliminary data.</text>
</comment>
<evidence type="ECO:0000313" key="1">
    <source>
        <dbReference type="EMBL" id="KAI2387772.1"/>
    </source>
</evidence>
<dbReference type="EMBL" id="JALBCA010000036">
    <property type="protein sequence ID" value="KAI2387772.1"/>
    <property type="molecule type" value="Genomic_DNA"/>
</dbReference>
<proteinExistence type="predicted"/>
<gene>
    <name evidence="1" type="ORF">LOY88_002917</name>
</gene>
<organism evidence="1">
    <name type="scientific">Ophidiomyces ophidiicola</name>
    <dbReference type="NCBI Taxonomy" id="1387563"/>
    <lineage>
        <taxon>Eukaryota</taxon>
        <taxon>Fungi</taxon>
        <taxon>Dikarya</taxon>
        <taxon>Ascomycota</taxon>
        <taxon>Pezizomycotina</taxon>
        <taxon>Eurotiomycetes</taxon>
        <taxon>Eurotiomycetidae</taxon>
        <taxon>Onygenales</taxon>
        <taxon>Onygenaceae</taxon>
        <taxon>Ophidiomyces</taxon>
    </lineage>
</organism>